<evidence type="ECO:0000256" key="4">
    <source>
        <dbReference type="ARBA" id="ARBA00022691"/>
    </source>
</evidence>
<dbReference type="EC" id="2.1.1.-" evidence="7"/>
<dbReference type="GO" id="GO:0000179">
    <property type="term" value="F:rRNA (adenine-N6,N6-)-dimethyltransferase activity"/>
    <property type="evidence" value="ECO:0007669"/>
    <property type="project" value="UniProtKB-UniRule"/>
</dbReference>
<dbReference type="GO" id="GO:0005759">
    <property type="term" value="C:mitochondrial matrix"/>
    <property type="evidence" value="ECO:0007669"/>
    <property type="project" value="TreeGrafter"/>
</dbReference>
<dbReference type="PROSITE" id="PS01131">
    <property type="entry name" value="RRNA_A_DIMETH"/>
    <property type="match status" value="1"/>
</dbReference>
<comment type="subcellular location">
    <subcellularLocation>
        <location evidence="1">Mitochondrion</location>
    </subcellularLocation>
</comment>
<evidence type="ECO:0000256" key="5">
    <source>
        <dbReference type="ARBA" id="ARBA00022884"/>
    </source>
</evidence>
<dbReference type="InterPro" id="IPR023165">
    <property type="entry name" value="rRNA_Ade_diMease-like_C"/>
</dbReference>
<evidence type="ECO:0000313" key="10">
    <source>
        <dbReference type="Proteomes" id="UP000290809"/>
    </source>
</evidence>
<comment type="caution">
    <text evidence="9">The sequence shown here is derived from an EMBL/GenBank/DDBJ whole genome shotgun (WGS) entry which is preliminary data.</text>
</comment>
<keyword evidence="2 6" id="KW-0489">Methyltransferase</keyword>
<evidence type="ECO:0000313" key="9">
    <source>
        <dbReference type="EMBL" id="RTG90487.1"/>
    </source>
</evidence>
<reference evidence="9 10" key="1">
    <citation type="journal article" date="2019" name="PLoS Pathog.">
        <title>Genome sequence of the bovine parasite Schistosoma bovis Tanzania.</title>
        <authorList>
            <person name="Oey H."/>
            <person name="Zakrzewski M."/>
            <person name="Gobert G."/>
            <person name="Gravermann K."/>
            <person name="Stoye J."/>
            <person name="Jones M."/>
            <person name="Mcmanus D."/>
            <person name="Krause L."/>
        </authorList>
    </citation>
    <scope>NUCLEOTIDE SEQUENCE [LARGE SCALE GENOMIC DNA]</scope>
    <source>
        <strain evidence="9 10">TAN1997</strain>
    </source>
</reference>
<organism evidence="9 10">
    <name type="scientific">Schistosoma bovis</name>
    <name type="common">Blood fluke</name>
    <dbReference type="NCBI Taxonomy" id="6184"/>
    <lineage>
        <taxon>Eukaryota</taxon>
        <taxon>Metazoa</taxon>
        <taxon>Spiralia</taxon>
        <taxon>Lophotrochozoa</taxon>
        <taxon>Platyhelminthes</taxon>
        <taxon>Trematoda</taxon>
        <taxon>Digenea</taxon>
        <taxon>Strigeidida</taxon>
        <taxon>Schistosomatoidea</taxon>
        <taxon>Schistosomatidae</taxon>
        <taxon>Schistosoma</taxon>
    </lineage>
</organism>
<feature type="binding site" evidence="6">
    <location>
        <position position="151"/>
    </location>
    <ligand>
        <name>S-adenosyl-L-methionine</name>
        <dbReference type="ChEBI" id="CHEBI:59789"/>
    </ligand>
</feature>
<evidence type="ECO:0000256" key="2">
    <source>
        <dbReference type="ARBA" id="ARBA00022603"/>
    </source>
</evidence>
<dbReference type="Gene3D" id="3.40.50.150">
    <property type="entry name" value="Vaccinia Virus protein VP39"/>
    <property type="match status" value="1"/>
</dbReference>
<keyword evidence="4 6" id="KW-0949">S-adenosyl-L-methionine</keyword>
<dbReference type="PANTHER" id="PTHR11727">
    <property type="entry name" value="DIMETHYLADENOSINE TRANSFERASE"/>
    <property type="match status" value="1"/>
</dbReference>
<evidence type="ECO:0000259" key="8">
    <source>
        <dbReference type="SMART" id="SM00650"/>
    </source>
</evidence>
<dbReference type="Proteomes" id="UP000290809">
    <property type="component" value="Unassembled WGS sequence"/>
</dbReference>
<keyword evidence="5 6" id="KW-0694">RNA-binding</keyword>
<evidence type="ECO:0000256" key="1">
    <source>
        <dbReference type="ARBA" id="ARBA00004173"/>
    </source>
</evidence>
<dbReference type="InterPro" id="IPR001737">
    <property type="entry name" value="KsgA/Erm"/>
</dbReference>
<dbReference type="CDD" id="cd02440">
    <property type="entry name" value="AdoMet_MTases"/>
    <property type="match status" value="1"/>
</dbReference>
<sequence>MILGYFESIHLPPLPSLREIIHVYGIRAQKQLSQNFLLQSSSINGLVKCAGNLRGAYVLEVGPGPGGITRAILQRAPRYVAVVELDRRFIPGLQELRLAAFEMGIQMDIYRQMFSLNNALGKTERKSNEDALLGSKLIGWRINQDNEDFKDILKFNCEGIFPISSMTGAGAWEESPEVANSNLLESTSINRNETALEKISSPRLCVIGNLPFNISTPLISQWLHDIAERRGIWRYGRVPLTLTFQKEVAERLAADVWDEQRSRLSVMSQAYCDVKYMKDIPGTAFVPPPKVDVGVVRLIPLKQPLIPVPYPYVEKLVRQAFHFRQKQIVRCLETLFPSNRPELVIQLFKEAGVQPAKQCIQLTMSEFRDLCSVYHRICQIEPDVFDFDYQARTNLPLWYSRKKIQREMLDSPTGLTANRVRQEIYGFSQ</sequence>
<protein>
    <recommendedName>
        <fullName evidence="7">rRNA adenine N(6)-methyltransferase</fullName>
        <ecNumber evidence="7">2.1.1.-</ecNumber>
    </recommendedName>
</protein>
<dbReference type="GO" id="GO:0003723">
    <property type="term" value="F:RNA binding"/>
    <property type="evidence" value="ECO:0007669"/>
    <property type="project" value="UniProtKB-UniRule"/>
</dbReference>
<dbReference type="AlphaFoldDB" id="A0A430QS70"/>
<feature type="binding site" evidence="6">
    <location>
        <position position="62"/>
    </location>
    <ligand>
        <name>S-adenosyl-L-methionine</name>
        <dbReference type="ChEBI" id="CHEBI:59789"/>
    </ligand>
</feature>
<dbReference type="Pfam" id="PF00398">
    <property type="entry name" value="RrnaAD"/>
    <property type="match status" value="2"/>
</dbReference>
<accession>A0A430QS70</accession>
<dbReference type="InterPro" id="IPR020598">
    <property type="entry name" value="rRNA_Ade_methylase_Trfase_N"/>
</dbReference>
<evidence type="ECO:0000256" key="7">
    <source>
        <dbReference type="RuleBase" id="RU362106"/>
    </source>
</evidence>
<feature type="binding site" evidence="6">
    <location>
        <position position="37"/>
    </location>
    <ligand>
        <name>S-adenosyl-L-methionine</name>
        <dbReference type="ChEBI" id="CHEBI:59789"/>
    </ligand>
</feature>
<keyword evidence="7" id="KW-0698">rRNA processing</keyword>
<name>A0A430QS70_SCHBO</name>
<feature type="binding site" evidence="6">
    <location>
        <position position="35"/>
    </location>
    <ligand>
        <name>S-adenosyl-L-methionine</name>
        <dbReference type="ChEBI" id="CHEBI:59789"/>
    </ligand>
</feature>
<gene>
    <name evidence="9" type="ORF">DC041_0001271</name>
</gene>
<evidence type="ECO:0000256" key="6">
    <source>
        <dbReference type="PROSITE-ProRule" id="PRU01026"/>
    </source>
</evidence>
<evidence type="ECO:0000256" key="3">
    <source>
        <dbReference type="ARBA" id="ARBA00022679"/>
    </source>
</evidence>
<dbReference type="STRING" id="6184.A0A430QS70"/>
<keyword evidence="3 6" id="KW-0808">Transferase</keyword>
<feature type="domain" description="Ribosomal RNA adenine methylase transferase N-terminal" evidence="8">
    <location>
        <begin position="42"/>
        <end position="302"/>
    </location>
</feature>
<dbReference type="InterPro" id="IPR020596">
    <property type="entry name" value="rRNA_Ade_Mease_Trfase_CS"/>
</dbReference>
<dbReference type="GO" id="GO:0006391">
    <property type="term" value="P:transcription initiation at mitochondrial promoter"/>
    <property type="evidence" value="ECO:0007669"/>
    <property type="project" value="TreeGrafter"/>
</dbReference>
<dbReference type="GO" id="GO:0034246">
    <property type="term" value="F:mitochondrial transcription factor activity"/>
    <property type="evidence" value="ECO:0007669"/>
    <property type="project" value="TreeGrafter"/>
</dbReference>
<feature type="binding site" evidence="6">
    <location>
        <position position="209"/>
    </location>
    <ligand>
        <name>S-adenosyl-L-methionine</name>
        <dbReference type="ChEBI" id="CHEBI:59789"/>
    </ligand>
</feature>
<dbReference type="PANTHER" id="PTHR11727:SF17">
    <property type="entry name" value="DIMETHYLADENOSINE TRANSFERASE 1, MITOCHONDRIAL"/>
    <property type="match status" value="1"/>
</dbReference>
<dbReference type="SUPFAM" id="SSF53335">
    <property type="entry name" value="S-adenosyl-L-methionine-dependent methyltransferases"/>
    <property type="match status" value="2"/>
</dbReference>
<comment type="similarity">
    <text evidence="6 7">Belongs to the class I-like SAM-binding methyltransferase superfamily. rRNA adenine N(6)-methyltransferase family.</text>
</comment>
<proteinExistence type="inferred from homology"/>
<dbReference type="EMBL" id="QMKO01001442">
    <property type="protein sequence ID" value="RTG90487.1"/>
    <property type="molecule type" value="Genomic_DNA"/>
</dbReference>
<dbReference type="Gene3D" id="1.10.8.100">
    <property type="entry name" value="Ribosomal RNA adenine dimethylase-like, domain 2"/>
    <property type="match status" value="1"/>
</dbReference>
<feature type="binding site" evidence="6">
    <location>
        <position position="84"/>
    </location>
    <ligand>
        <name>S-adenosyl-L-methionine</name>
        <dbReference type="ChEBI" id="CHEBI:59789"/>
    </ligand>
</feature>
<dbReference type="SMART" id="SM00650">
    <property type="entry name" value="rADc"/>
    <property type="match status" value="1"/>
</dbReference>
<dbReference type="PROSITE" id="PS51689">
    <property type="entry name" value="SAM_RNA_A_N6_MT"/>
    <property type="match status" value="1"/>
</dbReference>
<keyword evidence="10" id="KW-1185">Reference proteome</keyword>
<dbReference type="InterPro" id="IPR029063">
    <property type="entry name" value="SAM-dependent_MTases_sf"/>
</dbReference>